<dbReference type="NCBIfam" id="NF001965">
    <property type="entry name" value="PRK00742.1"/>
    <property type="match status" value="1"/>
</dbReference>
<dbReference type="InterPro" id="IPR011006">
    <property type="entry name" value="CheY-like_superfamily"/>
</dbReference>
<keyword evidence="1 5" id="KW-0963">Cytoplasm</keyword>
<dbReference type="Pfam" id="PF00072">
    <property type="entry name" value="Response_reg"/>
    <property type="match status" value="1"/>
</dbReference>
<keyword evidence="2 5" id="KW-0145">Chemotaxis</keyword>
<dbReference type="SUPFAM" id="SSF52738">
    <property type="entry name" value="Methylesterase CheB, C-terminal domain"/>
    <property type="match status" value="1"/>
</dbReference>
<dbReference type="EMBL" id="OMOJ01000003">
    <property type="protein sequence ID" value="SPF80074.1"/>
    <property type="molecule type" value="Genomic_DNA"/>
</dbReference>
<dbReference type="GO" id="GO:0050568">
    <property type="term" value="F:protein-glutamine glutaminase activity"/>
    <property type="evidence" value="ECO:0007669"/>
    <property type="project" value="UniProtKB-UniRule"/>
</dbReference>
<sequence>MANGHPIRVLIVDDSAMFRRVLTRGLTQASDIKVVGAAQNAKEARHLIQKLQPDLITLDLDMPDEGGMSLLRDYMPREKIATIVISAMVERGVRRTIEALETGADEVLAKGDVLADDPSTWRSLQSIVRRVFIARRDRARGVRRASRALDHPEPALTGEFPEDWLIGIASSTGGVQALSVLLPLLPANAPGVVIVQHMPEGVTRAFADRVSSHCHIEVREARDGDKVQPGLALIAPGGRKHMVLAGSPGNHTVQLIEGAEVCYSRPSADVLFQSVARFAAPRCSAAILTGMGRDGAEGLGAIRRAGGRTFSQDRMSCSVYGMPKAAWEIGASEAQVPIFDMAAKLLGSVGTARASRLPSNTASAAPYHLKGLTK</sequence>
<gene>
    <name evidence="10" type="primary">cheB2</name>
    <name evidence="5" type="synonym">cheB</name>
    <name evidence="10" type="ORF">PRI8871_01876</name>
</gene>
<dbReference type="GO" id="GO:0005737">
    <property type="term" value="C:cytoplasm"/>
    <property type="evidence" value="ECO:0007669"/>
    <property type="project" value="UniProtKB-SubCell"/>
</dbReference>
<reference evidence="11" key="1">
    <citation type="submission" date="2018-03" db="EMBL/GenBank/DDBJ databases">
        <authorList>
            <person name="Rodrigo-Torres L."/>
            <person name="Arahal R. D."/>
            <person name="Lucena T."/>
        </authorList>
    </citation>
    <scope>NUCLEOTIDE SEQUENCE [LARGE SCALE GENOMIC DNA]</scope>
    <source>
        <strain evidence="11">CECT 8871</strain>
    </source>
</reference>
<dbReference type="GO" id="GO:0000156">
    <property type="term" value="F:phosphorelay response regulator activity"/>
    <property type="evidence" value="ECO:0007669"/>
    <property type="project" value="InterPro"/>
</dbReference>
<dbReference type="InterPro" id="IPR000673">
    <property type="entry name" value="Sig_transdc_resp-reg_Me-estase"/>
</dbReference>
<feature type="active site" evidence="5 6">
    <location>
        <position position="171"/>
    </location>
</feature>
<feature type="domain" description="Response regulatory" evidence="8">
    <location>
        <begin position="8"/>
        <end position="125"/>
    </location>
</feature>
<evidence type="ECO:0000256" key="2">
    <source>
        <dbReference type="ARBA" id="ARBA00022500"/>
    </source>
</evidence>
<evidence type="ECO:0000256" key="5">
    <source>
        <dbReference type="HAMAP-Rule" id="MF_00099"/>
    </source>
</evidence>
<comment type="domain">
    <text evidence="5">Contains a C-terminal catalytic domain, and an N-terminal region which modulates catalytic activity.</text>
</comment>
<comment type="catalytic activity">
    <reaction evidence="4 5">
        <text>[protein]-L-glutamate 5-O-methyl ester + H2O = L-glutamyl-[protein] + methanol + H(+)</text>
        <dbReference type="Rhea" id="RHEA:23236"/>
        <dbReference type="Rhea" id="RHEA-COMP:10208"/>
        <dbReference type="Rhea" id="RHEA-COMP:10311"/>
        <dbReference type="ChEBI" id="CHEBI:15377"/>
        <dbReference type="ChEBI" id="CHEBI:15378"/>
        <dbReference type="ChEBI" id="CHEBI:17790"/>
        <dbReference type="ChEBI" id="CHEBI:29973"/>
        <dbReference type="ChEBI" id="CHEBI:82795"/>
        <dbReference type="EC" id="3.1.1.61"/>
    </reaction>
</comment>
<evidence type="ECO:0000259" key="8">
    <source>
        <dbReference type="PROSITE" id="PS50110"/>
    </source>
</evidence>
<comment type="function">
    <text evidence="5">Involved in chemotaxis. Part of a chemotaxis signal transduction system that modulates chemotaxis in response to various stimuli. Catalyzes the demethylation of specific methylglutamate residues introduced into the chemoreceptors (methyl-accepting chemotaxis proteins or MCP) by CheR. Also mediates the irreversible deamidation of specific glutamine residues to glutamic acid.</text>
</comment>
<dbReference type="AlphaFoldDB" id="A0A2R8AW00"/>
<comment type="catalytic activity">
    <reaction evidence="5">
        <text>L-glutaminyl-[protein] + H2O = L-glutamyl-[protein] + NH4(+)</text>
        <dbReference type="Rhea" id="RHEA:16441"/>
        <dbReference type="Rhea" id="RHEA-COMP:10207"/>
        <dbReference type="Rhea" id="RHEA-COMP:10208"/>
        <dbReference type="ChEBI" id="CHEBI:15377"/>
        <dbReference type="ChEBI" id="CHEBI:28938"/>
        <dbReference type="ChEBI" id="CHEBI:29973"/>
        <dbReference type="ChEBI" id="CHEBI:30011"/>
        <dbReference type="EC" id="3.5.1.44"/>
    </reaction>
</comment>
<dbReference type="InterPro" id="IPR001789">
    <property type="entry name" value="Sig_transdc_resp-reg_receiver"/>
</dbReference>
<organism evidence="10 11">
    <name type="scientific">Pseudoprimorskyibacter insulae</name>
    <dbReference type="NCBI Taxonomy" id="1695997"/>
    <lineage>
        <taxon>Bacteria</taxon>
        <taxon>Pseudomonadati</taxon>
        <taxon>Pseudomonadota</taxon>
        <taxon>Alphaproteobacteria</taxon>
        <taxon>Rhodobacterales</taxon>
        <taxon>Paracoccaceae</taxon>
        <taxon>Pseudoprimorskyibacter</taxon>
    </lineage>
</organism>
<dbReference type="PROSITE" id="PS50122">
    <property type="entry name" value="CHEB"/>
    <property type="match status" value="1"/>
</dbReference>
<dbReference type="CDD" id="cd17541">
    <property type="entry name" value="REC_CheB-like"/>
    <property type="match status" value="1"/>
</dbReference>
<evidence type="ECO:0000256" key="6">
    <source>
        <dbReference type="PROSITE-ProRule" id="PRU00050"/>
    </source>
</evidence>
<keyword evidence="11" id="KW-1185">Reference proteome</keyword>
<feature type="active site" evidence="5 6">
    <location>
        <position position="294"/>
    </location>
</feature>
<evidence type="ECO:0000259" key="9">
    <source>
        <dbReference type="PROSITE" id="PS50122"/>
    </source>
</evidence>
<dbReference type="PANTHER" id="PTHR42872">
    <property type="entry name" value="PROTEIN-GLUTAMATE METHYLESTERASE/PROTEIN-GLUTAMINE GLUTAMINASE"/>
    <property type="match status" value="1"/>
</dbReference>
<dbReference type="Gene3D" id="3.40.50.180">
    <property type="entry name" value="Methylesterase CheB, C-terminal domain"/>
    <property type="match status" value="1"/>
</dbReference>
<dbReference type="SMART" id="SM00448">
    <property type="entry name" value="REC"/>
    <property type="match status" value="1"/>
</dbReference>
<dbReference type="GO" id="GO:0008984">
    <property type="term" value="F:protein-glutamate methylesterase activity"/>
    <property type="evidence" value="ECO:0007669"/>
    <property type="project" value="UniProtKB-UniRule"/>
</dbReference>
<dbReference type="OrthoDB" id="9793421at2"/>
<dbReference type="Pfam" id="PF01339">
    <property type="entry name" value="CheB_methylest"/>
    <property type="match status" value="1"/>
</dbReference>
<dbReference type="EC" id="3.5.1.44" evidence="5"/>
<dbReference type="CDD" id="cd16432">
    <property type="entry name" value="CheB_Rec"/>
    <property type="match status" value="1"/>
</dbReference>
<dbReference type="PANTHER" id="PTHR42872:SF6">
    <property type="entry name" value="PROTEIN-GLUTAMATE METHYLESTERASE_PROTEIN-GLUTAMINE GLUTAMINASE"/>
    <property type="match status" value="1"/>
</dbReference>
<comment type="PTM">
    <text evidence="5">Phosphorylated by CheA. Phosphorylation of the N-terminal regulatory domain activates the methylesterase activity.</text>
</comment>
<evidence type="ECO:0000313" key="10">
    <source>
        <dbReference type="EMBL" id="SPF80074.1"/>
    </source>
</evidence>
<dbReference type="SUPFAM" id="SSF52172">
    <property type="entry name" value="CheY-like"/>
    <property type="match status" value="1"/>
</dbReference>
<keyword evidence="3 5" id="KW-0378">Hydrolase</keyword>
<dbReference type="Proteomes" id="UP000244904">
    <property type="component" value="Unassembled WGS sequence"/>
</dbReference>
<dbReference type="PIRSF" id="PIRSF000876">
    <property type="entry name" value="RR_chemtxs_CheB"/>
    <property type="match status" value="1"/>
</dbReference>
<proteinExistence type="inferred from homology"/>
<feature type="modified residue" description="4-aspartylphosphate" evidence="5 7">
    <location>
        <position position="59"/>
    </location>
</feature>
<dbReference type="GO" id="GO:0006935">
    <property type="term" value="P:chemotaxis"/>
    <property type="evidence" value="ECO:0007669"/>
    <property type="project" value="UniProtKB-UniRule"/>
</dbReference>
<dbReference type="InterPro" id="IPR008248">
    <property type="entry name" value="CheB-like"/>
</dbReference>
<dbReference type="Gene3D" id="3.40.50.2300">
    <property type="match status" value="1"/>
</dbReference>
<accession>A0A2R8AW00</accession>
<name>A0A2R8AW00_9RHOB</name>
<dbReference type="RefSeq" id="WP_108885955.1">
    <property type="nucleotide sequence ID" value="NZ_OMOJ01000003.1"/>
</dbReference>
<comment type="similarity">
    <text evidence="5">Belongs to the CheB family.</text>
</comment>
<evidence type="ECO:0000256" key="1">
    <source>
        <dbReference type="ARBA" id="ARBA00022490"/>
    </source>
</evidence>
<dbReference type="PROSITE" id="PS50110">
    <property type="entry name" value="RESPONSE_REGULATORY"/>
    <property type="match status" value="1"/>
</dbReference>
<feature type="domain" description="CheB-type methylesterase" evidence="9">
    <location>
        <begin position="159"/>
        <end position="352"/>
    </location>
</feature>
<evidence type="ECO:0000256" key="3">
    <source>
        <dbReference type="ARBA" id="ARBA00022801"/>
    </source>
</evidence>
<keyword evidence="5 7" id="KW-0597">Phosphoprotein</keyword>
<evidence type="ECO:0000256" key="7">
    <source>
        <dbReference type="PROSITE-ProRule" id="PRU00169"/>
    </source>
</evidence>
<dbReference type="InterPro" id="IPR035909">
    <property type="entry name" value="CheB_C"/>
</dbReference>
<feature type="active site" evidence="5 6">
    <location>
        <position position="197"/>
    </location>
</feature>
<comment type="subcellular location">
    <subcellularLocation>
        <location evidence="5">Cytoplasm</location>
    </subcellularLocation>
</comment>
<protein>
    <recommendedName>
        <fullName evidence="5">Protein-glutamate methylesterase/protein-glutamine glutaminase</fullName>
        <ecNumber evidence="5">3.1.1.61</ecNumber>
        <ecNumber evidence="5">3.5.1.44</ecNumber>
    </recommendedName>
</protein>
<dbReference type="EC" id="3.1.1.61" evidence="5"/>
<evidence type="ECO:0000256" key="4">
    <source>
        <dbReference type="ARBA" id="ARBA00048267"/>
    </source>
</evidence>
<dbReference type="HAMAP" id="MF_00099">
    <property type="entry name" value="CheB_chemtxs"/>
    <property type="match status" value="1"/>
</dbReference>
<evidence type="ECO:0000313" key="11">
    <source>
        <dbReference type="Proteomes" id="UP000244904"/>
    </source>
</evidence>